<organism evidence="2 3">
    <name type="scientific">Oldenlandia corymbosa var. corymbosa</name>
    <dbReference type="NCBI Taxonomy" id="529605"/>
    <lineage>
        <taxon>Eukaryota</taxon>
        <taxon>Viridiplantae</taxon>
        <taxon>Streptophyta</taxon>
        <taxon>Embryophyta</taxon>
        <taxon>Tracheophyta</taxon>
        <taxon>Spermatophyta</taxon>
        <taxon>Magnoliopsida</taxon>
        <taxon>eudicotyledons</taxon>
        <taxon>Gunneridae</taxon>
        <taxon>Pentapetalae</taxon>
        <taxon>asterids</taxon>
        <taxon>lamiids</taxon>
        <taxon>Gentianales</taxon>
        <taxon>Rubiaceae</taxon>
        <taxon>Rubioideae</taxon>
        <taxon>Spermacoceae</taxon>
        <taxon>Hedyotis-Oldenlandia complex</taxon>
        <taxon>Oldenlandia</taxon>
    </lineage>
</organism>
<keyword evidence="1" id="KW-0472">Membrane</keyword>
<feature type="transmembrane region" description="Helical" evidence="1">
    <location>
        <begin position="35"/>
        <end position="52"/>
    </location>
</feature>
<dbReference type="Proteomes" id="UP001161247">
    <property type="component" value="Chromosome 6"/>
</dbReference>
<feature type="transmembrane region" description="Helical" evidence="1">
    <location>
        <begin position="97"/>
        <end position="118"/>
    </location>
</feature>
<accession>A0AAV1DP60</accession>
<evidence type="ECO:0000313" key="3">
    <source>
        <dbReference type="Proteomes" id="UP001161247"/>
    </source>
</evidence>
<keyword evidence="1" id="KW-1133">Transmembrane helix</keyword>
<name>A0AAV1DP60_OLDCO</name>
<gene>
    <name evidence="2" type="ORF">OLC1_LOCUS16615</name>
</gene>
<sequence>MFDAIPMDCLRLAELPEPREDANMTEDDRKGLRRTLLWLITGWVATLTPLYAADHYKIIKHRMFTLGAVLIMLGLTFSMIALMYVETAEKKNVVRRMVKLPFLVIVLACSAFIGFHSMEEQNLGLRWCTAVALFLVIGRLIAVR</sequence>
<keyword evidence="1" id="KW-0812">Transmembrane</keyword>
<proteinExistence type="predicted"/>
<protein>
    <submittedName>
        <fullName evidence="2">OLC1v1008168C1</fullName>
    </submittedName>
</protein>
<reference evidence="2" key="1">
    <citation type="submission" date="2023-03" db="EMBL/GenBank/DDBJ databases">
        <authorList>
            <person name="Julca I."/>
        </authorList>
    </citation>
    <scope>NUCLEOTIDE SEQUENCE</scope>
</reference>
<feature type="transmembrane region" description="Helical" evidence="1">
    <location>
        <begin position="124"/>
        <end position="142"/>
    </location>
</feature>
<dbReference type="AlphaFoldDB" id="A0AAV1DP60"/>
<evidence type="ECO:0000256" key="1">
    <source>
        <dbReference type="SAM" id="Phobius"/>
    </source>
</evidence>
<dbReference type="EMBL" id="OX459123">
    <property type="protein sequence ID" value="CAI9108543.1"/>
    <property type="molecule type" value="Genomic_DNA"/>
</dbReference>
<feature type="transmembrane region" description="Helical" evidence="1">
    <location>
        <begin position="64"/>
        <end position="85"/>
    </location>
</feature>
<evidence type="ECO:0000313" key="2">
    <source>
        <dbReference type="EMBL" id="CAI9108543.1"/>
    </source>
</evidence>
<keyword evidence="3" id="KW-1185">Reference proteome</keyword>